<dbReference type="RefSeq" id="WP_060917201.1">
    <property type="nucleotide sequence ID" value="NZ_CAUTBH010000015.1"/>
</dbReference>
<keyword evidence="2" id="KW-1185">Reference proteome</keyword>
<protein>
    <submittedName>
        <fullName evidence="1">Uncharacterized protein</fullName>
    </submittedName>
</protein>
<organism evidence="1 2">
    <name type="scientific">Leptotrichia wadei</name>
    <dbReference type="NCBI Taxonomy" id="157687"/>
    <lineage>
        <taxon>Bacteria</taxon>
        <taxon>Fusobacteriati</taxon>
        <taxon>Fusobacteriota</taxon>
        <taxon>Fusobacteriia</taxon>
        <taxon>Fusobacteriales</taxon>
        <taxon>Leptotrichiaceae</taxon>
        <taxon>Leptotrichia</taxon>
    </lineage>
</organism>
<dbReference type="STRING" id="157687.HMPREF3180_00098"/>
<dbReference type="OrthoDB" id="81504at2"/>
<dbReference type="AlphaFoldDB" id="A0A134ARH8"/>
<sequence>MDLKELLKRREEANKIREEKSLVEFTLESYKDTVFKLKVPDFKAFIELCSKIGITDFTISKKEIERIFAEKITKSNAVICDYLFDTFVEPNFTDLAGELMVELKAQSRAGIIKSFFTDNEIMEILILVINKQTALFESSKNPNVVELKKK</sequence>
<evidence type="ECO:0000313" key="1">
    <source>
        <dbReference type="EMBL" id="KXB70304.1"/>
    </source>
</evidence>
<comment type="caution">
    <text evidence="1">The sequence shown here is derived from an EMBL/GenBank/DDBJ whole genome shotgun (WGS) entry which is preliminary data.</text>
</comment>
<name>A0A134ARH8_9FUSO</name>
<reference evidence="2" key="1">
    <citation type="submission" date="2016-01" db="EMBL/GenBank/DDBJ databases">
        <authorList>
            <person name="Mitreva M."/>
            <person name="Pepin K.H."/>
            <person name="Mihindukulasuriya K.A."/>
            <person name="Fulton R."/>
            <person name="Fronick C."/>
            <person name="O'Laughlin M."/>
            <person name="Miner T."/>
            <person name="Herter B."/>
            <person name="Rosa B.A."/>
            <person name="Cordes M."/>
            <person name="Tomlinson C."/>
            <person name="Wollam A."/>
            <person name="Palsikar V.B."/>
            <person name="Mardis E.R."/>
            <person name="Wilson R.K."/>
        </authorList>
    </citation>
    <scope>NUCLEOTIDE SEQUENCE [LARGE SCALE GENOMIC DNA]</scope>
    <source>
        <strain evidence="2">KA00185</strain>
    </source>
</reference>
<proteinExistence type="predicted"/>
<accession>A0A134ARH8</accession>
<gene>
    <name evidence="1" type="ORF">HMPREF3180_00098</name>
</gene>
<dbReference type="EMBL" id="LSDD01000004">
    <property type="protein sequence ID" value="KXB70304.1"/>
    <property type="molecule type" value="Genomic_DNA"/>
</dbReference>
<dbReference type="PATRIC" id="fig|157687.3.peg.99"/>
<evidence type="ECO:0000313" key="2">
    <source>
        <dbReference type="Proteomes" id="UP000070483"/>
    </source>
</evidence>
<dbReference type="Proteomes" id="UP000070483">
    <property type="component" value="Unassembled WGS sequence"/>
</dbReference>